<reference evidence="2 3" key="1">
    <citation type="submission" date="2021-06" db="EMBL/GenBank/DDBJ databases">
        <authorList>
            <person name="Kallberg Y."/>
            <person name="Tangrot J."/>
            <person name="Rosling A."/>
        </authorList>
    </citation>
    <scope>NUCLEOTIDE SEQUENCE [LARGE SCALE GENOMIC DNA]</scope>
    <source>
        <strain evidence="2 3">120-4 pot B 10/14</strain>
    </source>
</reference>
<evidence type="ECO:0000256" key="1">
    <source>
        <dbReference type="SAM" id="MobiDB-lite"/>
    </source>
</evidence>
<comment type="caution">
    <text evidence="2">The sequence shown here is derived from an EMBL/GenBank/DDBJ whole genome shotgun (WGS) entry which is preliminary data.</text>
</comment>
<keyword evidence="3" id="KW-1185">Reference proteome</keyword>
<proteinExistence type="predicted"/>
<evidence type="ECO:0000313" key="3">
    <source>
        <dbReference type="Proteomes" id="UP000789901"/>
    </source>
</evidence>
<sequence>QICLLDSLKDKAIGKKEKIKKKRYISDLLENIGKETFSRKLALTFIKEEGQSDIEKTERNTIKQKPEFKKKGVIKKEEEKEKQYTVNELPKEDQGSEGMKDKDTKKIRQEDRLEPENKKVYFMIWNLPNRISKKQVTEMIKKFGQPREIRILHSINNKTRAEVE</sequence>
<dbReference type="EMBL" id="CAJVQB010028256">
    <property type="protein sequence ID" value="CAG8812032.1"/>
    <property type="molecule type" value="Genomic_DNA"/>
</dbReference>
<feature type="non-terminal residue" evidence="2">
    <location>
        <position position="1"/>
    </location>
</feature>
<gene>
    <name evidence="2" type="ORF">GMARGA_LOCUS25474</name>
</gene>
<protein>
    <submittedName>
        <fullName evidence="2">41097_t:CDS:1</fullName>
    </submittedName>
</protein>
<organism evidence="2 3">
    <name type="scientific">Gigaspora margarita</name>
    <dbReference type="NCBI Taxonomy" id="4874"/>
    <lineage>
        <taxon>Eukaryota</taxon>
        <taxon>Fungi</taxon>
        <taxon>Fungi incertae sedis</taxon>
        <taxon>Mucoromycota</taxon>
        <taxon>Glomeromycotina</taxon>
        <taxon>Glomeromycetes</taxon>
        <taxon>Diversisporales</taxon>
        <taxon>Gigasporaceae</taxon>
        <taxon>Gigaspora</taxon>
    </lineage>
</organism>
<evidence type="ECO:0000313" key="2">
    <source>
        <dbReference type="EMBL" id="CAG8812032.1"/>
    </source>
</evidence>
<name>A0ABN7W362_GIGMA</name>
<accession>A0ABN7W362</accession>
<dbReference type="Proteomes" id="UP000789901">
    <property type="component" value="Unassembled WGS sequence"/>
</dbReference>
<dbReference type="CDD" id="cd00590">
    <property type="entry name" value="RRM_SF"/>
    <property type="match status" value="1"/>
</dbReference>
<feature type="region of interest" description="Disordered" evidence="1">
    <location>
        <begin position="54"/>
        <end position="111"/>
    </location>
</feature>